<keyword evidence="3" id="KW-1185">Reference proteome</keyword>
<dbReference type="HOGENOM" id="CLU_357140_0_0_1"/>
<feature type="compositionally biased region" description="Polar residues" evidence="1">
    <location>
        <begin position="82"/>
        <end position="95"/>
    </location>
</feature>
<dbReference type="EMBL" id="HE681720">
    <property type="protein sequence ID" value="CCG21889.1"/>
    <property type="molecule type" value="Genomic_DNA"/>
</dbReference>
<name>H8X0K0_CANO9</name>
<dbReference type="GeneID" id="14538253"/>
<gene>
    <name evidence="2" type="ORF">CORT_0B01700</name>
</gene>
<reference evidence="2 3" key="1">
    <citation type="journal article" date="2012" name="PLoS ONE">
        <title>Sequence and analysis of the genome of the pathogenic yeast Candida orthopsilosis.</title>
        <authorList>
            <person name="Riccombeni A."/>
            <person name="Vidanes G."/>
            <person name="Proux-Wera E."/>
            <person name="Wolfe K.H."/>
            <person name="Butler G."/>
        </authorList>
    </citation>
    <scope>NUCLEOTIDE SEQUENCE [LARGE SCALE GENOMIC DNA]</scope>
    <source>
        <strain evidence="2 3">Co 90-125</strain>
    </source>
</reference>
<feature type="compositionally biased region" description="Basic and acidic residues" evidence="1">
    <location>
        <begin position="122"/>
        <end position="135"/>
    </location>
</feature>
<protein>
    <submittedName>
        <fullName evidence="2">Fav1 protein</fullName>
    </submittedName>
</protein>
<proteinExistence type="predicted"/>
<feature type="compositionally biased region" description="Basic residues" evidence="1">
    <location>
        <begin position="96"/>
        <end position="108"/>
    </location>
</feature>
<feature type="compositionally biased region" description="Polar residues" evidence="1">
    <location>
        <begin position="571"/>
        <end position="581"/>
    </location>
</feature>
<sequence>MTEFIRNPPLSERELIGVKNAGVVVRNEIVAEYDPYCPAWLRFTDSESTLESERHIAPDKPTKSKSRKQRNPDVDLRPQISLPMSNPNFNNVQRQPSRRNRGLSKRKPEKLTLEPPKFPLSVHERYRNDGQKSETPKPSFKPPQLPSNSYSKYKKVSSPMRAEFFNHELTNDAKFQYQQQILEFLNYSIGKYKQLEKYLEASKLEWNATSEKSLVLLNLMRIKDGFKDMILSILKQLSKQSGIIDQKEVSETELINCNVFQFVYNCSIEVINFGDLINNSAIFNNLFKFSLLSYYFKLNFILDKAVHHRDQLAIPMEVWYKLPTFIKSIKDQLVKLNNHNTKMGINNGIKRNYQGLEICLVKLNSVTSKFAVVDNLKINYPVLKWTDLNKVDELLKVKVPDYYPQNHFMHDHGGSFQLQFVDFNSRPLSTAVDTNIVNGLHSNYKLDAKAVKRETAPRSKMHPNETQPGRTLSRGASIKRSLSSMVKRGVSTSDSTEKNKPSKLNALTDFFATSIDNQPKQQISRSQTTKTTKPRSPNQQLQATTPPRRNQSLRENKQVLDVTNEDKSPSRQRVPTRSPSKQDILLMLKNRPLPSEPETTTQHKNKQGKQMPNSQVQNYVNCLVQLRKKLSALGPQLIEFLEIQLKYCRLWQRFLEDDTPYTGNHNDPFIKSICQSFHEKLLHQINFTQHTIVRHINSKLIMPIDECLQLYKTVTDLSYIHQFMELIVRQYNKLYCEWLQSLIGAQSIAEYQQLCERMKGYPGMNKGDDIVEYYEQLTKLKNLVV</sequence>
<feature type="compositionally biased region" description="Polar residues" evidence="1">
    <location>
        <begin position="597"/>
        <end position="613"/>
    </location>
</feature>
<feature type="compositionally biased region" description="Basic and acidic residues" evidence="1">
    <location>
        <begin position="51"/>
        <end position="62"/>
    </location>
</feature>
<feature type="region of interest" description="Disordered" evidence="1">
    <location>
        <begin position="452"/>
        <end position="613"/>
    </location>
</feature>
<evidence type="ECO:0000313" key="3">
    <source>
        <dbReference type="Proteomes" id="UP000005018"/>
    </source>
</evidence>
<feature type="region of interest" description="Disordered" evidence="1">
    <location>
        <begin position="48"/>
        <end position="152"/>
    </location>
</feature>
<dbReference type="OrthoDB" id="10256089at2759"/>
<dbReference type="AlphaFoldDB" id="H8X0K0"/>
<feature type="compositionally biased region" description="Polar residues" evidence="1">
    <location>
        <begin position="480"/>
        <end position="494"/>
    </location>
</feature>
<evidence type="ECO:0000256" key="1">
    <source>
        <dbReference type="SAM" id="MobiDB-lite"/>
    </source>
</evidence>
<dbReference type="KEGG" id="cot:CORT_0B01700"/>
<accession>H8X0K0</accession>
<dbReference type="Proteomes" id="UP000005018">
    <property type="component" value="Chromosome 2"/>
</dbReference>
<feature type="compositionally biased region" description="Polar residues" evidence="1">
    <location>
        <begin position="514"/>
        <end position="550"/>
    </location>
</feature>
<dbReference type="RefSeq" id="XP_003867327.1">
    <property type="nucleotide sequence ID" value="XM_003867279.1"/>
</dbReference>
<feature type="compositionally biased region" description="Basic and acidic residues" evidence="1">
    <location>
        <begin position="552"/>
        <end position="569"/>
    </location>
</feature>
<dbReference type="eggNOG" id="ENOG502QQBH">
    <property type="taxonomic scope" value="Eukaryota"/>
</dbReference>
<organism evidence="2 3">
    <name type="scientific">Candida orthopsilosis (strain 90-125)</name>
    <name type="common">Yeast</name>
    <dbReference type="NCBI Taxonomy" id="1136231"/>
    <lineage>
        <taxon>Eukaryota</taxon>
        <taxon>Fungi</taxon>
        <taxon>Dikarya</taxon>
        <taxon>Ascomycota</taxon>
        <taxon>Saccharomycotina</taxon>
        <taxon>Pichiomycetes</taxon>
        <taxon>Debaryomycetaceae</taxon>
        <taxon>Candida/Lodderomyces clade</taxon>
        <taxon>Candida</taxon>
    </lineage>
</organism>
<evidence type="ECO:0000313" key="2">
    <source>
        <dbReference type="EMBL" id="CCG21889.1"/>
    </source>
</evidence>